<protein>
    <submittedName>
        <fullName evidence="1">Uncharacterized protein</fullName>
    </submittedName>
</protein>
<comment type="caution">
    <text evidence="1">The sequence shown here is derived from an EMBL/GenBank/DDBJ whole genome shotgun (WGS) entry which is preliminary data.</text>
</comment>
<sequence>MKIHLLSSAGDGFHAGFAPKWERGTILRHISGEIYLVDRNGTPVKVHKDQLKPACSTDDAIVDEPPADDAIVDGPPADDAIVAGHNNSNQALDLETGSQQTPRNGLRESDTCNGPDGPNLPVIDRRNDDPDPPPQRYNLRPRKRMK</sequence>
<gene>
    <name evidence="1" type="ORF">QAD02_003245</name>
</gene>
<dbReference type="EMBL" id="CM056743">
    <property type="protein sequence ID" value="KAJ8671986.1"/>
    <property type="molecule type" value="Genomic_DNA"/>
</dbReference>
<accession>A0ACC2NM57</accession>
<evidence type="ECO:0000313" key="2">
    <source>
        <dbReference type="Proteomes" id="UP001239111"/>
    </source>
</evidence>
<dbReference type="Proteomes" id="UP001239111">
    <property type="component" value="Chromosome 3"/>
</dbReference>
<reference evidence="1" key="1">
    <citation type="submission" date="2023-04" db="EMBL/GenBank/DDBJ databases">
        <title>A chromosome-level genome assembly of the parasitoid wasp Eretmocerus hayati.</title>
        <authorList>
            <person name="Zhong Y."/>
            <person name="Liu S."/>
            <person name="Liu Y."/>
        </authorList>
    </citation>
    <scope>NUCLEOTIDE SEQUENCE</scope>
    <source>
        <strain evidence="1">ZJU_SS_LIU_2023</strain>
    </source>
</reference>
<organism evidence="1 2">
    <name type="scientific">Eretmocerus hayati</name>
    <dbReference type="NCBI Taxonomy" id="131215"/>
    <lineage>
        <taxon>Eukaryota</taxon>
        <taxon>Metazoa</taxon>
        <taxon>Ecdysozoa</taxon>
        <taxon>Arthropoda</taxon>
        <taxon>Hexapoda</taxon>
        <taxon>Insecta</taxon>
        <taxon>Pterygota</taxon>
        <taxon>Neoptera</taxon>
        <taxon>Endopterygota</taxon>
        <taxon>Hymenoptera</taxon>
        <taxon>Apocrita</taxon>
        <taxon>Proctotrupomorpha</taxon>
        <taxon>Chalcidoidea</taxon>
        <taxon>Aphelinidae</taxon>
        <taxon>Aphelininae</taxon>
        <taxon>Eretmocerus</taxon>
    </lineage>
</organism>
<keyword evidence="2" id="KW-1185">Reference proteome</keyword>
<evidence type="ECO:0000313" key="1">
    <source>
        <dbReference type="EMBL" id="KAJ8671986.1"/>
    </source>
</evidence>
<proteinExistence type="predicted"/>
<name>A0ACC2NM57_9HYME</name>